<evidence type="ECO:0000259" key="5">
    <source>
        <dbReference type="PROSITE" id="PS50931"/>
    </source>
</evidence>
<comment type="similarity">
    <text evidence="1">Belongs to the LysR transcriptional regulatory family.</text>
</comment>
<dbReference type="GO" id="GO:0003700">
    <property type="term" value="F:DNA-binding transcription factor activity"/>
    <property type="evidence" value="ECO:0007669"/>
    <property type="project" value="InterPro"/>
</dbReference>
<evidence type="ECO:0000313" key="7">
    <source>
        <dbReference type="Proteomes" id="UP000184221"/>
    </source>
</evidence>
<dbReference type="Gene3D" id="3.40.190.10">
    <property type="entry name" value="Periplasmic binding protein-like II"/>
    <property type="match status" value="2"/>
</dbReference>
<dbReference type="SUPFAM" id="SSF53850">
    <property type="entry name" value="Periplasmic binding protein-like II"/>
    <property type="match status" value="1"/>
</dbReference>
<dbReference type="PANTHER" id="PTHR30118:SF15">
    <property type="entry name" value="TRANSCRIPTIONAL REGULATORY PROTEIN"/>
    <property type="match status" value="1"/>
</dbReference>
<evidence type="ECO:0000256" key="3">
    <source>
        <dbReference type="ARBA" id="ARBA00023125"/>
    </source>
</evidence>
<protein>
    <submittedName>
        <fullName evidence="6">Transcriptional regulator, LysR family</fullName>
    </submittedName>
</protein>
<evidence type="ECO:0000313" key="6">
    <source>
        <dbReference type="EMBL" id="SHH21055.1"/>
    </source>
</evidence>
<dbReference type="EMBL" id="FQXC01000002">
    <property type="protein sequence ID" value="SHH21055.1"/>
    <property type="molecule type" value="Genomic_DNA"/>
</dbReference>
<dbReference type="AlphaFoldDB" id="A0A1M5R3Q9"/>
<dbReference type="PROSITE" id="PS50931">
    <property type="entry name" value="HTH_LYSR"/>
    <property type="match status" value="1"/>
</dbReference>
<dbReference type="STRING" id="996342.SAMN05443551_1611"/>
<dbReference type="InterPro" id="IPR036388">
    <property type="entry name" value="WH-like_DNA-bd_sf"/>
</dbReference>
<accession>A0A1M5R3Q9</accession>
<evidence type="ECO:0000256" key="1">
    <source>
        <dbReference type="ARBA" id="ARBA00009437"/>
    </source>
</evidence>
<keyword evidence="3" id="KW-0238">DNA-binding</keyword>
<evidence type="ECO:0000256" key="4">
    <source>
        <dbReference type="ARBA" id="ARBA00023163"/>
    </source>
</evidence>
<feature type="domain" description="HTH lysR-type" evidence="5">
    <location>
        <begin position="9"/>
        <end position="66"/>
    </location>
</feature>
<keyword evidence="4" id="KW-0804">Transcription</keyword>
<dbReference type="PANTHER" id="PTHR30118">
    <property type="entry name" value="HTH-TYPE TRANSCRIPTIONAL REGULATOR LEUO-RELATED"/>
    <property type="match status" value="1"/>
</dbReference>
<dbReference type="InterPro" id="IPR000847">
    <property type="entry name" value="LysR_HTH_N"/>
</dbReference>
<reference evidence="6 7" key="1">
    <citation type="submission" date="2016-11" db="EMBL/GenBank/DDBJ databases">
        <authorList>
            <person name="Jaros S."/>
            <person name="Januszkiewicz K."/>
            <person name="Wedrychowicz H."/>
        </authorList>
    </citation>
    <scope>NUCLEOTIDE SEQUENCE [LARGE SCALE GENOMIC DNA]</scope>
    <source>
        <strain evidence="6 7">DSM 29431</strain>
    </source>
</reference>
<proteinExistence type="inferred from homology"/>
<dbReference type="GO" id="GO:0003677">
    <property type="term" value="F:DNA binding"/>
    <property type="evidence" value="ECO:0007669"/>
    <property type="project" value="UniProtKB-KW"/>
</dbReference>
<organism evidence="6 7">
    <name type="scientific">Marivita hallyeonensis</name>
    <dbReference type="NCBI Taxonomy" id="996342"/>
    <lineage>
        <taxon>Bacteria</taxon>
        <taxon>Pseudomonadati</taxon>
        <taxon>Pseudomonadota</taxon>
        <taxon>Alphaproteobacteria</taxon>
        <taxon>Rhodobacterales</taxon>
        <taxon>Roseobacteraceae</taxon>
        <taxon>Marivita</taxon>
    </lineage>
</organism>
<name>A0A1M5R3Q9_9RHOB</name>
<dbReference type="SUPFAM" id="SSF46785">
    <property type="entry name" value="Winged helix' DNA-binding domain"/>
    <property type="match status" value="1"/>
</dbReference>
<keyword evidence="7" id="KW-1185">Reference proteome</keyword>
<dbReference type="InterPro" id="IPR036390">
    <property type="entry name" value="WH_DNA-bd_sf"/>
</dbReference>
<keyword evidence="2" id="KW-0805">Transcription regulation</keyword>
<dbReference type="Gene3D" id="1.10.10.10">
    <property type="entry name" value="Winged helix-like DNA-binding domain superfamily/Winged helix DNA-binding domain"/>
    <property type="match status" value="1"/>
</dbReference>
<dbReference type="OrthoDB" id="528082at2"/>
<dbReference type="Proteomes" id="UP000184221">
    <property type="component" value="Unassembled WGS sequence"/>
</dbReference>
<evidence type="ECO:0000256" key="2">
    <source>
        <dbReference type="ARBA" id="ARBA00023015"/>
    </source>
</evidence>
<dbReference type="InterPro" id="IPR005119">
    <property type="entry name" value="LysR_subst-bd"/>
</dbReference>
<sequence length="318" mass="35233">MSQIQLHKMDLNLLATFEALIEEGSVAAAADRLHLTPSAVSHALGRLRTQFDDPLLVRIGGKMQPTPKALLLADELSPVLRGLRRALEPQAPFDPATSDRVFRIALHTSPTFMAQMTTDILRAAPNVMIEWVRIKPSNQNDLADGLIDLLHVGGPAYLMDGIASIDLSPVTFFSFVRNGHPVTKEWSTENAAKYRYLQVAVEDTGGTPIEKEHRVLNRPRTLGGKVHDFSLIGSMLAATDLITTQPSFVMAEMWTRYDLQVLEPVAAPKDFPMRFAWSARNASDPGNNWLRDTVIAAYEDHQADINHKLGAVMIPLRN</sequence>
<dbReference type="InterPro" id="IPR050389">
    <property type="entry name" value="LysR-type_TF"/>
</dbReference>
<dbReference type="Pfam" id="PF03466">
    <property type="entry name" value="LysR_substrate"/>
    <property type="match status" value="1"/>
</dbReference>
<dbReference type="Pfam" id="PF00126">
    <property type="entry name" value="HTH_1"/>
    <property type="match status" value="1"/>
</dbReference>
<gene>
    <name evidence="6" type="ORF">SAMN05443551_1611</name>
</gene>